<evidence type="ECO:0000313" key="4">
    <source>
        <dbReference type="EMBL" id="PFH31160.1"/>
    </source>
</evidence>
<dbReference type="CDD" id="cd22928">
    <property type="entry name" value="HFD_POLE3_DPB4"/>
    <property type="match status" value="1"/>
</dbReference>
<dbReference type="InterPro" id="IPR051377">
    <property type="entry name" value="DNA_Pol-Epsilon_Subunit"/>
</dbReference>
<dbReference type="OrthoDB" id="386949at2759"/>
<organism evidence="4 5">
    <name type="scientific">Besnoitia besnoiti</name>
    <name type="common">Apicomplexan protozoan</name>
    <dbReference type="NCBI Taxonomy" id="94643"/>
    <lineage>
        <taxon>Eukaryota</taxon>
        <taxon>Sar</taxon>
        <taxon>Alveolata</taxon>
        <taxon>Apicomplexa</taxon>
        <taxon>Conoidasida</taxon>
        <taxon>Coccidia</taxon>
        <taxon>Eucoccidiorida</taxon>
        <taxon>Eimeriorina</taxon>
        <taxon>Sarcocystidae</taxon>
        <taxon>Besnoitia</taxon>
    </lineage>
</organism>
<dbReference type="GO" id="GO:0006974">
    <property type="term" value="P:DNA damage response"/>
    <property type="evidence" value="ECO:0007669"/>
    <property type="project" value="TreeGrafter"/>
</dbReference>
<dbReference type="GO" id="GO:0008622">
    <property type="term" value="C:epsilon DNA polymerase complex"/>
    <property type="evidence" value="ECO:0007669"/>
    <property type="project" value="TreeGrafter"/>
</dbReference>
<dbReference type="AlphaFoldDB" id="A0A2A9M6X4"/>
<feature type="region of interest" description="Disordered" evidence="3">
    <location>
        <begin position="1"/>
        <end position="47"/>
    </location>
</feature>
<dbReference type="GO" id="GO:0031490">
    <property type="term" value="F:chromatin DNA binding"/>
    <property type="evidence" value="ECO:0007669"/>
    <property type="project" value="TreeGrafter"/>
</dbReference>
<feature type="region of interest" description="Disordered" evidence="3">
    <location>
        <begin position="133"/>
        <end position="247"/>
    </location>
</feature>
<protein>
    <recommendedName>
        <fullName evidence="6">Transcription factor CBF/NF-Y/archaeal histone domain-containing protein</fullName>
    </recommendedName>
</protein>
<dbReference type="GO" id="GO:0008623">
    <property type="term" value="C:CHRAC"/>
    <property type="evidence" value="ECO:0007669"/>
    <property type="project" value="TreeGrafter"/>
</dbReference>
<comment type="caution">
    <text evidence="4">The sequence shown here is derived from an EMBL/GenBank/DDBJ whole genome shotgun (WGS) entry which is preliminary data.</text>
</comment>
<dbReference type="PANTHER" id="PTHR46172">
    <property type="entry name" value="DNA POLYMERASE EPSILON SUBUNIT 3"/>
    <property type="match status" value="1"/>
</dbReference>
<dbReference type="GO" id="GO:0006272">
    <property type="term" value="P:leading strand elongation"/>
    <property type="evidence" value="ECO:0007669"/>
    <property type="project" value="TreeGrafter"/>
</dbReference>
<reference evidence="4 5" key="1">
    <citation type="submission" date="2017-09" db="EMBL/GenBank/DDBJ databases">
        <title>Genome sequencing of Besnoitia besnoiti strain Bb-Ger1.</title>
        <authorList>
            <person name="Schares G."/>
            <person name="Venepally P."/>
            <person name="Lorenzi H.A."/>
        </authorList>
    </citation>
    <scope>NUCLEOTIDE SEQUENCE [LARGE SCALE GENOMIC DNA]</scope>
    <source>
        <strain evidence="4 5">Bb-Ger1</strain>
    </source>
</reference>
<dbReference type="Gene3D" id="1.10.20.10">
    <property type="entry name" value="Histone, subunit A"/>
    <property type="match status" value="1"/>
</dbReference>
<feature type="compositionally biased region" description="Acidic residues" evidence="3">
    <location>
        <begin position="196"/>
        <end position="221"/>
    </location>
</feature>
<evidence type="ECO:0000256" key="2">
    <source>
        <dbReference type="ARBA" id="ARBA00023242"/>
    </source>
</evidence>
<accession>A0A2A9M6X4</accession>
<dbReference type="RefSeq" id="XP_029215169.1">
    <property type="nucleotide sequence ID" value="XM_029361702.1"/>
</dbReference>
<dbReference type="EMBL" id="NWUJ01000016">
    <property type="protein sequence ID" value="PFH31160.1"/>
    <property type="molecule type" value="Genomic_DNA"/>
</dbReference>
<dbReference type="GO" id="GO:0031507">
    <property type="term" value="P:heterochromatin formation"/>
    <property type="evidence" value="ECO:0007669"/>
    <property type="project" value="TreeGrafter"/>
</dbReference>
<evidence type="ECO:0000256" key="1">
    <source>
        <dbReference type="ARBA" id="ARBA00004123"/>
    </source>
</evidence>
<dbReference type="STRING" id="94643.A0A2A9M6X4"/>
<dbReference type="GeneID" id="40308086"/>
<keyword evidence="2" id="KW-0539">Nucleus</keyword>
<keyword evidence="5" id="KW-1185">Reference proteome</keyword>
<dbReference type="InterPro" id="IPR009072">
    <property type="entry name" value="Histone-fold"/>
</dbReference>
<dbReference type="PANTHER" id="PTHR46172:SF1">
    <property type="entry name" value="DNA POLYMERASE EPSILON SUBUNIT 3"/>
    <property type="match status" value="1"/>
</dbReference>
<proteinExistence type="predicted"/>
<dbReference type="SUPFAM" id="SSF47113">
    <property type="entry name" value="Histone-fold"/>
    <property type="match status" value="1"/>
</dbReference>
<dbReference type="VEuPathDB" id="ToxoDB:BESB_030340"/>
<name>A0A2A9M6X4_BESBE</name>
<evidence type="ECO:0000256" key="3">
    <source>
        <dbReference type="SAM" id="MobiDB-lite"/>
    </source>
</evidence>
<comment type="subcellular location">
    <subcellularLocation>
        <location evidence="1">Nucleus</location>
    </subcellularLocation>
</comment>
<gene>
    <name evidence="4" type="ORF">BESB_030340</name>
</gene>
<dbReference type="Proteomes" id="UP000224006">
    <property type="component" value="Chromosome XIII"/>
</dbReference>
<feature type="compositionally biased region" description="Polar residues" evidence="3">
    <location>
        <begin position="140"/>
        <end position="153"/>
    </location>
</feature>
<dbReference type="GO" id="GO:0046982">
    <property type="term" value="F:protein heterodimerization activity"/>
    <property type="evidence" value="ECO:0007669"/>
    <property type="project" value="InterPro"/>
</dbReference>
<evidence type="ECO:0008006" key="6">
    <source>
        <dbReference type="Google" id="ProtNLM"/>
    </source>
</evidence>
<evidence type="ECO:0000313" key="5">
    <source>
        <dbReference type="Proteomes" id="UP000224006"/>
    </source>
</evidence>
<sequence length="247" mass="25734">MEVDVRSEAGGELGRNPGEDSKSPSAGSSARVRQAASAGSRLTSSGRKALQLPRAHVVRIIKSALPANVRLHRGAVAALMRSSAIFLLALADASAAATGSSRKTVGIQEVLAGLRSIGCDDIAEDIEQRIRSEADMHSRGISSPSVDATSFSLRTHDEHPPRHTTASAWAANEDVDGAALSEPETDSSCAGRQSDIAEEAPSEGELPDNGGGDDEDQEGDALDAMLQVVDGVLAEREPESETQADFP</sequence>
<dbReference type="KEGG" id="bbes:BESB_030340"/>